<dbReference type="GO" id="GO:0009307">
    <property type="term" value="P:DNA restriction-modification system"/>
    <property type="evidence" value="ECO:0007669"/>
    <property type="project" value="UniProtKB-KW"/>
</dbReference>
<keyword evidence="3" id="KW-0238">DNA-binding</keyword>
<dbReference type="SUPFAM" id="SSF116734">
    <property type="entry name" value="DNA methylase specificity domain"/>
    <property type="match status" value="2"/>
</dbReference>
<dbReference type="GO" id="GO:0003677">
    <property type="term" value="F:DNA binding"/>
    <property type="evidence" value="ECO:0007669"/>
    <property type="project" value="UniProtKB-KW"/>
</dbReference>
<dbReference type="EMBL" id="CP049888">
    <property type="protein sequence ID" value="QIL50512.1"/>
    <property type="molecule type" value="Genomic_DNA"/>
</dbReference>
<evidence type="ECO:0000256" key="3">
    <source>
        <dbReference type="ARBA" id="ARBA00023125"/>
    </source>
</evidence>
<proteinExistence type="inferred from homology"/>
<evidence type="ECO:0000313" key="6">
    <source>
        <dbReference type="Proteomes" id="UP000500741"/>
    </source>
</evidence>
<dbReference type="Proteomes" id="UP000500741">
    <property type="component" value="Chromosome"/>
</dbReference>
<dbReference type="KEGG" id="wco:G7084_03795"/>
<sequence length="372" mass="43031">MVKFKTFKLSDFFKIFSGKQPDIHNRFDTKKENMVNTITGATTNNGVNFYSYSEKYNIDELTISKDGEYAGTVFLQTKPFILGGHVLGVFGKFYISNEAKLYIASSVMKRRELWRGADRPSVQKKRLENLELELPVTSDGEPDFEYMSEYVKRIEAEYVKRIEAEYVKRIEAYLTVLGYPDVESVRLTQADKEVLSMHASAGFEKYELRYLFDHIVQGRRLKKDDQIKGNIPFIMSGTTNLGIVDHVSNPNKVAPKNSITVDIFGNSFYRNFEYGYGDDTGAYWNEDNKYNPFVMEYISVVIKKTLLGKYSYGKKLRSSKSLDIKIKLPIDENKLLNIELMENYIKVIQKKTVLKLKTELDNKLKLYEEASK</sequence>
<dbReference type="InterPro" id="IPR044946">
    <property type="entry name" value="Restrct_endonuc_typeI_TRD_sf"/>
</dbReference>
<protein>
    <recommendedName>
        <fullName evidence="4">Type I restriction modification DNA specificity domain-containing protein</fullName>
    </recommendedName>
</protein>
<comment type="similarity">
    <text evidence="1">Belongs to the type-I restriction system S methylase family.</text>
</comment>
<feature type="domain" description="Type I restriction modification DNA specificity" evidence="4">
    <location>
        <begin position="1"/>
        <end position="161"/>
    </location>
</feature>
<name>A0A6G8AZX0_9LACO</name>
<organism evidence="5 6">
    <name type="scientific">Weissella coleopterorum</name>
    <dbReference type="NCBI Taxonomy" id="2714949"/>
    <lineage>
        <taxon>Bacteria</taxon>
        <taxon>Bacillati</taxon>
        <taxon>Bacillota</taxon>
        <taxon>Bacilli</taxon>
        <taxon>Lactobacillales</taxon>
        <taxon>Lactobacillaceae</taxon>
        <taxon>Weissella</taxon>
    </lineage>
</organism>
<gene>
    <name evidence="5" type="ORF">G7084_03795</name>
</gene>
<evidence type="ECO:0000259" key="4">
    <source>
        <dbReference type="Pfam" id="PF01420"/>
    </source>
</evidence>
<dbReference type="InterPro" id="IPR000055">
    <property type="entry name" value="Restrct_endonuc_typeI_TRD"/>
</dbReference>
<keyword evidence="2" id="KW-0680">Restriction system</keyword>
<keyword evidence="6" id="KW-1185">Reference proteome</keyword>
<evidence type="ECO:0000313" key="5">
    <source>
        <dbReference type="EMBL" id="QIL50512.1"/>
    </source>
</evidence>
<dbReference type="REBASE" id="402322">
    <property type="entry name" value="S.WspHDW19ORF3790P"/>
</dbReference>
<dbReference type="Pfam" id="PF01420">
    <property type="entry name" value="Methylase_S"/>
    <property type="match status" value="2"/>
</dbReference>
<accession>A0A6G8AZX0</accession>
<dbReference type="Gene3D" id="3.90.220.20">
    <property type="entry name" value="DNA methylase specificity domains"/>
    <property type="match status" value="2"/>
</dbReference>
<feature type="domain" description="Type I restriction modification DNA specificity" evidence="4">
    <location>
        <begin position="203"/>
        <end position="350"/>
    </location>
</feature>
<dbReference type="RefSeq" id="WP_166010189.1">
    <property type="nucleotide sequence ID" value="NZ_CP049888.1"/>
</dbReference>
<evidence type="ECO:0000256" key="1">
    <source>
        <dbReference type="ARBA" id="ARBA00010923"/>
    </source>
</evidence>
<dbReference type="AlphaFoldDB" id="A0A6G8AZX0"/>
<reference evidence="5 6" key="1">
    <citation type="submission" date="2020-03" db="EMBL/GenBank/DDBJ databases">
        <title>Weissella sp. nov., isolated from Cybister lewisianus.</title>
        <authorList>
            <person name="Hyun D.-W."/>
            <person name="Bae J.-W."/>
        </authorList>
    </citation>
    <scope>NUCLEOTIDE SEQUENCE [LARGE SCALE GENOMIC DNA]</scope>
    <source>
        <strain evidence="5 6">HDW19</strain>
    </source>
</reference>
<evidence type="ECO:0000256" key="2">
    <source>
        <dbReference type="ARBA" id="ARBA00022747"/>
    </source>
</evidence>